<dbReference type="InterPro" id="IPR034164">
    <property type="entry name" value="Pepsin-like_dom"/>
</dbReference>
<dbReference type="InterPro" id="IPR001461">
    <property type="entry name" value="Aspartic_peptidase_A1"/>
</dbReference>
<dbReference type="PRINTS" id="PR00792">
    <property type="entry name" value="PEPSIN"/>
</dbReference>
<dbReference type="OrthoDB" id="15189at2759"/>
<dbReference type="GO" id="GO:0000324">
    <property type="term" value="C:fungal-type vacuole"/>
    <property type="evidence" value="ECO:0007669"/>
    <property type="project" value="TreeGrafter"/>
</dbReference>
<protein>
    <submittedName>
        <fullName evidence="4">Aspartic peptidase domain-containing protein</fullName>
    </submittedName>
</protein>
<reference evidence="4" key="1">
    <citation type="journal article" date="2020" name="Stud. Mycol.">
        <title>101 Dothideomycetes genomes: a test case for predicting lifestyles and emergence of pathogens.</title>
        <authorList>
            <person name="Haridas S."/>
            <person name="Albert R."/>
            <person name="Binder M."/>
            <person name="Bloem J."/>
            <person name="Labutti K."/>
            <person name="Salamov A."/>
            <person name="Andreopoulos B."/>
            <person name="Baker S."/>
            <person name="Barry K."/>
            <person name="Bills G."/>
            <person name="Bluhm B."/>
            <person name="Cannon C."/>
            <person name="Castanera R."/>
            <person name="Culley D."/>
            <person name="Daum C."/>
            <person name="Ezra D."/>
            <person name="Gonzalez J."/>
            <person name="Henrissat B."/>
            <person name="Kuo A."/>
            <person name="Liang C."/>
            <person name="Lipzen A."/>
            <person name="Lutzoni F."/>
            <person name="Magnuson J."/>
            <person name="Mondo S."/>
            <person name="Nolan M."/>
            <person name="Ohm R."/>
            <person name="Pangilinan J."/>
            <person name="Park H.-J."/>
            <person name="Ramirez L."/>
            <person name="Alfaro M."/>
            <person name="Sun H."/>
            <person name="Tritt A."/>
            <person name="Yoshinaga Y."/>
            <person name="Zwiers L.-H."/>
            <person name="Turgeon B."/>
            <person name="Goodwin S."/>
            <person name="Spatafora J."/>
            <person name="Crous P."/>
            <person name="Grigoriev I."/>
        </authorList>
    </citation>
    <scope>NUCLEOTIDE SEQUENCE</scope>
    <source>
        <strain evidence="4">CBS 113389</strain>
    </source>
</reference>
<proteinExistence type="inferred from homology"/>
<feature type="active site" evidence="2">
    <location>
        <position position="326"/>
    </location>
</feature>
<dbReference type="Gene3D" id="2.40.70.10">
    <property type="entry name" value="Acid Proteases"/>
    <property type="match status" value="2"/>
</dbReference>
<sequence length="434" mass="46253">MLAIAILVQGAAALAIGARAEGSQVIKVVENVIEFRTVQGKPPSTRALHAAAQVQGNTIPLANVEQGSTFIAPVQVGDQNFEVQIDTGSSDVWVVEKGYTCRNPDTWDIVPSEKCAFGKAYTPDSTLRPIPGVNFNTSYADGEDLTGTLNYETVVMGGITVDQQELGLVHCAGWQGDGTSSGLFGFAYPTLSNVWPGTNPNADRVGGREGQYSNLIFNMINQGVAPMFSLAAAPRNNGTGLMALGGIPANVTYTPPFIDTPLLPAIIDQKTDEPVFTYYAVNPTAFSWTNSTSGETTTMKTSKHDTKIQNTTGSAQFSFPHSYIVDSGTTLTYIENRIVAAFATAFHPPARWSENAGGYLVPCDTAAPTFSVHFANGSILMAREELVTPWGETTCFLGVQPGNQSGKVLGGTFLKNVIAVYDIGAKLMRFAQRA</sequence>
<comment type="similarity">
    <text evidence="1">Belongs to the peptidase A1 family.</text>
</comment>
<evidence type="ECO:0000256" key="1">
    <source>
        <dbReference type="ARBA" id="ARBA00007447"/>
    </source>
</evidence>
<dbReference type="PANTHER" id="PTHR47966:SF47">
    <property type="entry name" value="ENDOPEPTIDASE, PUTATIVE (AFU_ORTHOLOGUE AFUA_3G01220)-RELATED"/>
    <property type="match status" value="1"/>
</dbReference>
<accession>A0A6A6PSZ0</accession>
<organism evidence="4 5">
    <name type="scientific">Neohortaea acidophila</name>
    <dbReference type="NCBI Taxonomy" id="245834"/>
    <lineage>
        <taxon>Eukaryota</taxon>
        <taxon>Fungi</taxon>
        <taxon>Dikarya</taxon>
        <taxon>Ascomycota</taxon>
        <taxon>Pezizomycotina</taxon>
        <taxon>Dothideomycetes</taxon>
        <taxon>Dothideomycetidae</taxon>
        <taxon>Mycosphaerellales</taxon>
        <taxon>Teratosphaeriaceae</taxon>
        <taxon>Neohortaea</taxon>
    </lineage>
</organism>
<evidence type="ECO:0000313" key="5">
    <source>
        <dbReference type="Proteomes" id="UP000799767"/>
    </source>
</evidence>
<dbReference type="PANTHER" id="PTHR47966">
    <property type="entry name" value="BETA-SITE APP-CLEAVING ENZYME, ISOFORM A-RELATED"/>
    <property type="match status" value="1"/>
</dbReference>
<evidence type="ECO:0000259" key="3">
    <source>
        <dbReference type="PROSITE" id="PS51767"/>
    </source>
</evidence>
<evidence type="ECO:0000313" key="4">
    <source>
        <dbReference type="EMBL" id="KAF2483219.1"/>
    </source>
</evidence>
<feature type="domain" description="Peptidase A1" evidence="3">
    <location>
        <begin position="70"/>
        <end position="431"/>
    </location>
</feature>
<gene>
    <name evidence="4" type="ORF">BDY17DRAFT_297041</name>
</gene>
<dbReference type="CDD" id="cd05471">
    <property type="entry name" value="pepsin_like"/>
    <property type="match status" value="1"/>
</dbReference>
<keyword evidence="5" id="KW-1185">Reference proteome</keyword>
<dbReference type="Proteomes" id="UP000799767">
    <property type="component" value="Unassembled WGS sequence"/>
</dbReference>
<dbReference type="EMBL" id="MU001635">
    <property type="protein sequence ID" value="KAF2483219.1"/>
    <property type="molecule type" value="Genomic_DNA"/>
</dbReference>
<dbReference type="Pfam" id="PF00026">
    <property type="entry name" value="Asp"/>
    <property type="match status" value="1"/>
</dbReference>
<dbReference type="InterPro" id="IPR021109">
    <property type="entry name" value="Peptidase_aspartic_dom_sf"/>
</dbReference>
<dbReference type="AlphaFoldDB" id="A0A6A6PSZ0"/>
<dbReference type="GO" id="GO:0006508">
    <property type="term" value="P:proteolysis"/>
    <property type="evidence" value="ECO:0007669"/>
    <property type="project" value="InterPro"/>
</dbReference>
<dbReference type="RefSeq" id="XP_033589789.1">
    <property type="nucleotide sequence ID" value="XM_033733538.1"/>
</dbReference>
<dbReference type="InterPro" id="IPR033121">
    <property type="entry name" value="PEPTIDASE_A1"/>
</dbReference>
<dbReference type="PROSITE" id="PS51767">
    <property type="entry name" value="PEPTIDASE_A1"/>
    <property type="match status" value="1"/>
</dbReference>
<evidence type="ECO:0000256" key="2">
    <source>
        <dbReference type="PIRSR" id="PIRSR601461-1"/>
    </source>
</evidence>
<dbReference type="GeneID" id="54474540"/>
<dbReference type="GO" id="GO:0004190">
    <property type="term" value="F:aspartic-type endopeptidase activity"/>
    <property type="evidence" value="ECO:0007669"/>
    <property type="project" value="InterPro"/>
</dbReference>
<name>A0A6A6PSZ0_9PEZI</name>
<dbReference type="SUPFAM" id="SSF50630">
    <property type="entry name" value="Acid proteases"/>
    <property type="match status" value="1"/>
</dbReference>
<feature type="active site" evidence="2">
    <location>
        <position position="86"/>
    </location>
</feature>